<protein>
    <recommendedName>
        <fullName evidence="4">Signal recognition particle subunit SRP72</fullName>
    </recommendedName>
</protein>
<dbReference type="Gene3D" id="1.25.40.10">
    <property type="entry name" value="Tetratricopeptide repeat domain"/>
    <property type="match status" value="4"/>
</dbReference>
<accession>A0A812NQU8</accession>
<dbReference type="InterPro" id="IPR011990">
    <property type="entry name" value="TPR-like_helical_dom_sf"/>
</dbReference>
<feature type="coiled-coil region" evidence="9">
    <location>
        <begin position="383"/>
        <end position="410"/>
    </location>
</feature>
<reference evidence="12" key="1">
    <citation type="submission" date="2021-02" db="EMBL/GenBank/DDBJ databases">
        <authorList>
            <person name="Dougan E. K."/>
            <person name="Rhodes N."/>
            <person name="Thang M."/>
            <person name="Chan C."/>
        </authorList>
    </citation>
    <scope>NUCLEOTIDE SEQUENCE</scope>
</reference>
<evidence type="ECO:0000256" key="4">
    <source>
        <dbReference type="ARBA" id="ARBA00018350"/>
    </source>
</evidence>
<dbReference type="Pfam" id="PF08492">
    <property type="entry name" value="SRP72"/>
    <property type="match status" value="1"/>
</dbReference>
<dbReference type="InterPro" id="IPR026270">
    <property type="entry name" value="SRP72"/>
</dbReference>
<keyword evidence="9" id="KW-0175">Coiled coil</keyword>
<gene>
    <name evidence="12" type="primary">SRP72</name>
    <name evidence="12" type="ORF">SPIL2461_LOCUS6762</name>
</gene>
<feature type="compositionally biased region" description="Basic residues" evidence="10">
    <location>
        <begin position="757"/>
        <end position="769"/>
    </location>
</feature>
<evidence type="ECO:0000256" key="9">
    <source>
        <dbReference type="SAM" id="Coils"/>
    </source>
</evidence>
<evidence type="ECO:0000256" key="2">
    <source>
        <dbReference type="ARBA" id="ARBA00004496"/>
    </source>
</evidence>
<dbReference type="SUPFAM" id="SSF81901">
    <property type="entry name" value="HCP-like"/>
    <property type="match status" value="1"/>
</dbReference>
<dbReference type="GO" id="GO:0008312">
    <property type="term" value="F:7S RNA binding"/>
    <property type="evidence" value="ECO:0007669"/>
    <property type="project" value="InterPro"/>
</dbReference>
<organism evidence="12 13">
    <name type="scientific">Symbiodinium pilosum</name>
    <name type="common">Dinoflagellate</name>
    <dbReference type="NCBI Taxonomy" id="2952"/>
    <lineage>
        <taxon>Eukaryota</taxon>
        <taxon>Sar</taxon>
        <taxon>Alveolata</taxon>
        <taxon>Dinophyceae</taxon>
        <taxon>Suessiales</taxon>
        <taxon>Symbiodiniaceae</taxon>
        <taxon>Symbiodinium</taxon>
    </lineage>
</organism>
<dbReference type="InterPro" id="IPR013699">
    <property type="entry name" value="Signal_recog_part_SRP72_RNA-bd"/>
</dbReference>
<dbReference type="PANTHER" id="PTHR14094">
    <property type="entry name" value="SIGNAL RECOGNITION PARTICLE 72"/>
    <property type="match status" value="1"/>
</dbReference>
<dbReference type="GO" id="GO:0043022">
    <property type="term" value="F:ribosome binding"/>
    <property type="evidence" value="ECO:0007669"/>
    <property type="project" value="TreeGrafter"/>
</dbReference>
<dbReference type="Pfam" id="PF08238">
    <property type="entry name" value="Sel1"/>
    <property type="match status" value="2"/>
</dbReference>
<keyword evidence="7" id="KW-0733">Signal recognition particle</keyword>
<dbReference type="SUPFAM" id="SSF48452">
    <property type="entry name" value="TPR-like"/>
    <property type="match status" value="3"/>
</dbReference>
<name>A0A812NQU8_SYMPI</name>
<keyword evidence="8" id="KW-0687">Ribonucleoprotein</keyword>
<dbReference type="GO" id="GO:0005786">
    <property type="term" value="C:signal recognition particle, endoplasmic reticulum targeting"/>
    <property type="evidence" value="ECO:0007669"/>
    <property type="project" value="UniProtKB-KW"/>
</dbReference>
<evidence type="ECO:0000259" key="11">
    <source>
        <dbReference type="Pfam" id="PF08492"/>
    </source>
</evidence>
<dbReference type="OrthoDB" id="5421607at2759"/>
<dbReference type="AlphaFoldDB" id="A0A812NQU8"/>
<dbReference type="Proteomes" id="UP000649617">
    <property type="component" value="Unassembled WGS sequence"/>
</dbReference>
<comment type="subcellular location">
    <subcellularLocation>
        <location evidence="2">Cytoplasm</location>
    </subcellularLocation>
    <subcellularLocation>
        <location evidence="1">Endoplasmic reticulum</location>
    </subcellularLocation>
</comment>
<comment type="similarity">
    <text evidence="3">Belongs to the SRP72 family.</text>
</comment>
<keyword evidence="13" id="KW-1185">Reference proteome</keyword>
<keyword evidence="5" id="KW-0963">Cytoplasm</keyword>
<dbReference type="GO" id="GO:0005783">
    <property type="term" value="C:endoplasmic reticulum"/>
    <property type="evidence" value="ECO:0007669"/>
    <property type="project" value="UniProtKB-SubCell"/>
</dbReference>
<evidence type="ECO:0000256" key="1">
    <source>
        <dbReference type="ARBA" id="ARBA00004240"/>
    </source>
</evidence>
<feature type="region of interest" description="Disordered" evidence="10">
    <location>
        <begin position="727"/>
        <end position="805"/>
    </location>
</feature>
<dbReference type="InterPro" id="IPR019734">
    <property type="entry name" value="TPR_rpt"/>
</dbReference>
<feature type="domain" description="Signal recognition particle SRP72 subunit RNA-binding" evidence="11">
    <location>
        <begin position="750"/>
        <end position="798"/>
    </location>
</feature>
<evidence type="ECO:0000256" key="7">
    <source>
        <dbReference type="ARBA" id="ARBA00023135"/>
    </source>
</evidence>
<evidence type="ECO:0000256" key="10">
    <source>
        <dbReference type="SAM" id="MobiDB-lite"/>
    </source>
</evidence>
<dbReference type="GO" id="GO:0006614">
    <property type="term" value="P:SRP-dependent cotranslational protein targeting to membrane"/>
    <property type="evidence" value="ECO:0007669"/>
    <property type="project" value="InterPro"/>
</dbReference>
<sequence length="850" mass="95563">MTDQPSLDDVLDWKEQGNLKLKDGDKEAAIECYTRGIEIGVRAISDFQGLAEEFEPLKRAVSQLCSNRGHVYLAQALPKLALQDSRRAAEIDFQNAKAYWRGVSAALQLDEKDVERRDAAELLRQGLRLAWEAGGLALSQLLGDNLHLWKEWADEGHVPSIYLLALAVLKGNNVERDNAKALALFRRAASLGDSLSKAMVEHLEAEACLPPELEVWARAAAAGDADAQFNLGLAYYRGDKVPQDLVKCAELWTKAAAQGDDMACEKHAASEDLTLEHAYALYRLNQFQQALDVLDSRKSADKDVVANRLRLQAQIQYRLANYDACADAYEKLHQEDSEDHGLIVNAVASYVSAEKPRQAMHLIARNKEALESSYELCFNAACALLDEGRLQEAEDKLARAKELCTEELVQAEEVGEEDAALLEDHEELAAIRVQQACLMQRRGQEEEAKEVYDKVLRQKPDLGHEVDVTVLAVACNNVVALRSEGKSLFDSLKRINVASKEGLEHKQTRRQTVEIACNKVLLLLQAQKLDVAKKELDKLRESYPDHPRVALVQAAIAHREKKGKVCEEILQGYIASHEDDKEVILPLAQLYAQQQKHEMAVEVLAKLPLSSRTQPTTVEAIVNLHQRQKNPDKAVACLREAIKYWSAQEEEAETLAQVVRIAARLAMQLKDRAFAAEVYQSYLENIDGSDYEALCGLVQALAVTDPERATEYAERLQVPSFDHLDAEELEAQPIPKVGAMFSQRRRDREEEADGKPVKVKKKRKRKIRYPKGFDPENPGPPPDPERWLPKRERSEFKKKMRKRDKHLLRGPQGAITTEDFRKQGPSTAQVEAVVLWQCRFELPEPLTIVC</sequence>
<dbReference type="SMART" id="SM00028">
    <property type="entry name" value="TPR"/>
    <property type="match status" value="6"/>
</dbReference>
<proteinExistence type="inferred from homology"/>
<feature type="compositionally biased region" description="Basic and acidic residues" evidence="10">
    <location>
        <begin position="744"/>
        <end position="756"/>
    </location>
</feature>
<dbReference type="EMBL" id="CAJNIZ010010380">
    <property type="protein sequence ID" value="CAE7299487.1"/>
    <property type="molecule type" value="Genomic_DNA"/>
</dbReference>
<evidence type="ECO:0000256" key="3">
    <source>
        <dbReference type="ARBA" id="ARBA00007676"/>
    </source>
</evidence>
<dbReference type="PANTHER" id="PTHR14094:SF9">
    <property type="entry name" value="SIGNAL RECOGNITION PARTICLE SUBUNIT SRP72"/>
    <property type="match status" value="1"/>
</dbReference>
<evidence type="ECO:0000256" key="6">
    <source>
        <dbReference type="ARBA" id="ARBA00022824"/>
    </source>
</evidence>
<dbReference type="SMART" id="SM00671">
    <property type="entry name" value="SEL1"/>
    <property type="match status" value="2"/>
</dbReference>
<keyword evidence="6" id="KW-0256">Endoplasmic reticulum</keyword>
<evidence type="ECO:0000256" key="5">
    <source>
        <dbReference type="ARBA" id="ARBA00022490"/>
    </source>
</evidence>
<comment type="caution">
    <text evidence="12">The sequence shown here is derived from an EMBL/GenBank/DDBJ whole genome shotgun (WGS) entry which is preliminary data.</text>
</comment>
<evidence type="ECO:0000256" key="8">
    <source>
        <dbReference type="ARBA" id="ARBA00023274"/>
    </source>
</evidence>
<dbReference type="InterPro" id="IPR006597">
    <property type="entry name" value="Sel1-like"/>
</dbReference>
<evidence type="ECO:0000313" key="13">
    <source>
        <dbReference type="Proteomes" id="UP000649617"/>
    </source>
</evidence>
<feature type="compositionally biased region" description="Basic and acidic residues" evidence="10">
    <location>
        <begin position="783"/>
        <end position="797"/>
    </location>
</feature>
<evidence type="ECO:0000313" key="12">
    <source>
        <dbReference type="EMBL" id="CAE7299487.1"/>
    </source>
</evidence>